<evidence type="ECO:0000313" key="8">
    <source>
        <dbReference type="WBParaSite" id="MCU_005169-RA"/>
    </source>
</evidence>
<dbReference type="GO" id="GO:0097505">
    <property type="term" value="C:Rad6-Rad18 complex"/>
    <property type="evidence" value="ECO:0007669"/>
    <property type="project" value="TreeGrafter"/>
</dbReference>
<keyword evidence="6" id="KW-1133">Transmembrane helix</keyword>
<dbReference type="GO" id="GO:0005634">
    <property type="term" value="C:nucleus"/>
    <property type="evidence" value="ECO:0007669"/>
    <property type="project" value="TreeGrafter"/>
</dbReference>
<dbReference type="InterPro" id="IPR039577">
    <property type="entry name" value="Rad18"/>
</dbReference>
<dbReference type="GO" id="GO:0006513">
    <property type="term" value="P:protein monoubiquitination"/>
    <property type="evidence" value="ECO:0007669"/>
    <property type="project" value="InterPro"/>
</dbReference>
<reference evidence="8" key="1">
    <citation type="submission" date="2019-11" db="UniProtKB">
        <authorList>
            <consortium name="WormBaseParasite"/>
        </authorList>
    </citation>
    <scope>IDENTIFICATION</scope>
</reference>
<sequence>MDERILECPICLEQFKVPTMLPCQHSFCQECILKYIHGKGRFCPVCSQTFQEPDMRKNLLLGQIIDSTNMNRKSPPQASNYSSRIPPSSSPNSQVTQGVPNWGAAAIGVAGVAVGVLGALLGVSMTKKRNK</sequence>
<dbReference type="InterPro" id="IPR017907">
    <property type="entry name" value="Znf_RING_CS"/>
</dbReference>
<evidence type="ECO:0000256" key="3">
    <source>
        <dbReference type="ARBA" id="ARBA00022833"/>
    </source>
</evidence>
<evidence type="ECO:0000256" key="4">
    <source>
        <dbReference type="PROSITE-ProRule" id="PRU00175"/>
    </source>
</evidence>
<dbReference type="SUPFAM" id="SSF57850">
    <property type="entry name" value="RING/U-box"/>
    <property type="match status" value="1"/>
</dbReference>
<dbReference type="WBParaSite" id="MCU_005169-RA">
    <property type="protein sequence ID" value="MCU_005169-RA"/>
    <property type="gene ID" value="MCU_005169"/>
</dbReference>
<dbReference type="PROSITE" id="PS50089">
    <property type="entry name" value="ZF_RING_2"/>
    <property type="match status" value="1"/>
</dbReference>
<keyword evidence="1" id="KW-0479">Metal-binding</keyword>
<keyword evidence="6" id="KW-0812">Transmembrane</keyword>
<dbReference type="InterPro" id="IPR001841">
    <property type="entry name" value="Znf_RING"/>
</dbReference>
<evidence type="ECO:0000259" key="7">
    <source>
        <dbReference type="PROSITE" id="PS50089"/>
    </source>
</evidence>
<dbReference type="InterPro" id="IPR013083">
    <property type="entry name" value="Znf_RING/FYVE/PHD"/>
</dbReference>
<feature type="transmembrane region" description="Helical" evidence="6">
    <location>
        <begin position="102"/>
        <end position="123"/>
    </location>
</feature>
<organism evidence="8">
    <name type="scientific">Mesocestoides corti</name>
    <name type="common">Flatworm</name>
    <dbReference type="NCBI Taxonomy" id="53468"/>
    <lineage>
        <taxon>Eukaryota</taxon>
        <taxon>Metazoa</taxon>
        <taxon>Spiralia</taxon>
        <taxon>Lophotrochozoa</taxon>
        <taxon>Platyhelminthes</taxon>
        <taxon>Cestoda</taxon>
        <taxon>Eucestoda</taxon>
        <taxon>Cyclophyllidea</taxon>
        <taxon>Mesocestoididae</taxon>
        <taxon>Mesocestoides</taxon>
    </lineage>
</organism>
<feature type="region of interest" description="Disordered" evidence="5">
    <location>
        <begin position="68"/>
        <end position="97"/>
    </location>
</feature>
<dbReference type="GO" id="GO:0061630">
    <property type="term" value="F:ubiquitin protein ligase activity"/>
    <property type="evidence" value="ECO:0007669"/>
    <property type="project" value="InterPro"/>
</dbReference>
<accession>A0A5K3F3L0</accession>
<evidence type="ECO:0000256" key="1">
    <source>
        <dbReference type="ARBA" id="ARBA00022723"/>
    </source>
</evidence>
<feature type="compositionally biased region" description="Low complexity" evidence="5">
    <location>
        <begin position="79"/>
        <end position="93"/>
    </location>
</feature>
<dbReference type="SMART" id="SM00184">
    <property type="entry name" value="RING"/>
    <property type="match status" value="1"/>
</dbReference>
<dbReference type="AlphaFoldDB" id="A0A5K3F3L0"/>
<keyword evidence="6" id="KW-0472">Membrane</keyword>
<keyword evidence="2 4" id="KW-0863">Zinc-finger</keyword>
<feature type="compositionally biased region" description="Polar residues" evidence="5">
    <location>
        <begin position="68"/>
        <end position="78"/>
    </location>
</feature>
<dbReference type="Gene3D" id="3.30.40.10">
    <property type="entry name" value="Zinc/RING finger domain, C3HC4 (zinc finger)"/>
    <property type="match status" value="1"/>
</dbReference>
<evidence type="ECO:0000256" key="6">
    <source>
        <dbReference type="SAM" id="Phobius"/>
    </source>
</evidence>
<evidence type="ECO:0000256" key="2">
    <source>
        <dbReference type="ARBA" id="ARBA00022771"/>
    </source>
</evidence>
<dbReference type="InterPro" id="IPR018957">
    <property type="entry name" value="Znf_C3HC4_RING-type"/>
</dbReference>
<keyword evidence="3" id="KW-0862">Zinc</keyword>
<dbReference type="GO" id="GO:0003697">
    <property type="term" value="F:single-stranded DNA binding"/>
    <property type="evidence" value="ECO:0007669"/>
    <property type="project" value="InterPro"/>
</dbReference>
<name>A0A5K3F3L0_MESCO</name>
<evidence type="ECO:0000256" key="5">
    <source>
        <dbReference type="SAM" id="MobiDB-lite"/>
    </source>
</evidence>
<dbReference type="GO" id="GO:0008270">
    <property type="term" value="F:zinc ion binding"/>
    <property type="evidence" value="ECO:0007669"/>
    <property type="project" value="UniProtKB-KW"/>
</dbReference>
<dbReference type="Pfam" id="PF00097">
    <property type="entry name" value="zf-C3HC4"/>
    <property type="match status" value="1"/>
</dbReference>
<dbReference type="PANTHER" id="PTHR14134:SF2">
    <property type="entry name" value="E3 UBIQUITIN-PROTEIN LIGASE RAD18"/>
    <property type="match status" value="1"/>
</dbReference>
<feature type="domain" description="RING-type" evidence="7">
    <location>
        <begin position="8"/>
        <end position="47"/>
    </location>
</feature>
<protein>
    <submittedName>
        <fullName evidence="8">RING-type domain-containing protein</fullName>
    </submittedName>
</protein>
<dbReference type="PANTHER" id="PTHR14134">
    <property type="entry name" value="E3 UBIQUITIN-PROTEIN LIGASE RAD18"/>
    <property type="match status" value="1"/>
</dbReference>
<dbReference type="GO" id="GO:0006301">
    <property type="term" value="P:DNA damage tolerance"/>
    <property type="evidence" value="ECO:0007669"/>
    <property type="project" value="InterPro"/>
</dbReference>
<proteinExistence type="predicted"/>
<dbReference type="PROSITE" id="PS00518">
    <property type="entry name" value="ZF_RING_1"/>
    <property type="match status" value="1"/>
</dbReference>